<dbReference type="EnsemblMetazoa" id="tetur07g06020.1">
    <property type="protein sequence ID" value="tetur07g06020.1"/>
    <property type="gene ID" value="tetur07g06020"/>
</dbReference>
<feature type="domain" description="RING-type" evidence="11">
    <location>
        <begin position="48"/>
        <end position="87"/>
    </location>
</feature>
<dbReference type="Pfam" id="PF00097">
    <property type="entry name" value="zf-C3HC4"/>
    <property type="match status" value="1"/>
</dbReference>
<organism evidence="12 13">
    <name type="scientific">Tetranychus urticae</name>
    <name type="common">Two-spotted spider mite</name>
    <dbReference type="NCBI Taxonomy" id="32264"/>
    <lineage>
        <taxon>Eukaryota</taxon>
        <taxon>Metazoa</taxon>
        <taxon>Ecdysozoa</taxon>
        <taxon>Arthropoda</taxon>
        <taxon>Chelicerata</taxon>
        <taxon>Arachnida</taxon>
        <taxon>Acari</taxon>
        <taxon>Acariformes</taxon>
        <taxon>Trombidiformes</taxon>
        <taxon>Prostigmata</taxon>
        <taxon>Eleutherengona</taxon>
        <taxon>Raphignathae</taxon>
        <taxon>Tetranychoidea</taxon>
        <taxon>Tetranychidae</taxon>
        <taxon>Tetranychus</taxon>
    </lineage>
</organism>
<keyword evidence="3" id="KW-0808">Transferase</keyword>
<proteinExistence type="predicted"/>
<feature type="region of interest" description="Disordered" evidence="10">
    <location>
        <begin position="222"/>
        <end position="315"/>
    </location>
</feature>
<dbReference type="GO" id="GO:0006513">
    <property type="term" value="P:protein monoubiquitination"/>
    <property type="evidence" value="ECO:0007669"/>
    <property type="project" value="TreeGrafter"/>
</dbReference>
<evidence type="ECO:0000256" key="10">
    <source>
        <dbReference type="SAM" id="MobiDB-lite"/>
    </source>
</evidence>
<dbReference type="eggNOG" id="KOG4430">
    <property type="taxonomic scope" value="Eukaryota"/>
</dbReference>
<feature type="compositionally biased region" description="Low complexity" evidence="10">
    <location>
        <begin position="145"/>
        <end position="184"/>
    </location>
</feature>
<dbReference type="Proteomes" id="UP000015104">
    <property type="component" value="Unassembled WGS sequence"/>
</dbReference>
<dbReference type="InterPro" id="IPR017907">
    <property type="entry name" value="Znf_RING_CS"/>
</dbReference>
<dbReference type="KEGG" id="tut:107361520"/>
<evidence type="ECO:0000313" key="12">
    <source>
        <dbReference type="EnsemblMetazoa" id="tetur07g06020.1"/>
    </source>
</evidence>
<dbReference type="InterPro" id="IPR001841">
    <property type="entry name" value="Znf_RING"/>
</dbReference>
<dbReference type="AlphaFoldDB" id="T1K9S6"/>
<keyword evidence="13" id="KW-1185">Reference proteome</keyword>
<feature type="compositionally biased region" description="Low complexity" evidence="10">
    <location>
        <begin position="225"/>
        <end position="239"/>
    </location>
</feature>
<dbReference type="PANTHER" id="PTHR46077">
    <property type="entry name" value="E3 UBIQUITIN-PROTEIN LIGASE TOPORS"/>
    <property type="match status" value="1"/>
</dbReference>
<evidence type="ECO:0000256" key="8">
    <source>
        <dbReference type="ARBA" id="ARBA00023163"/>
    </source>
</evidence>
<dbReference type="STRING" id="32264.T1K9S6"/>
<evidence type="ECO:0000256" key="7">
    <source>
        <dbReference type="ARBA" id="ARBA00023015"/>
    </source>
</evidence>
<feature type="compositionally biased region" description="Low complexity" evidence="10">
    <location>
        <begin position="375"/>
        <end position="391"/>
    </location>
</feature>
<evidence type="ECO:0000256" key="2">
    <source>
        <dbReference type="ARBA" id="ARBA00012483"/>
    </source>
</evidence>
<protein>
    <recommendedName>
        <fullName evidence="2">RING-type E3 ubiquitin transferase</fullName>
        <ecNumber evidence="2">2.3.2.27</ecNumber>
    </recommendedName>
</protein>
<comment type="catalytic activity">
    <reaction evidence="1">
        <text>S-ubiquitinyl-[E2 ubiquitin-conjugating enzyme]-L-cysteine + [acceptor protein]-L-lysine = [E2 ubiquitin-conjugating enzyme]-L-cysteine + N(6)-ubiquitinyl-[acceptor protein]-L-lysine.</text>
        <dbReference type="EC" id="2.3.2.27"/>
    </reaction>
</comment>
<dbReference type="OrthoDB" id="365379at2759"/>
<evidence type="ECO:0000256" key="9">
    <source>
        <dbReference type="PROSITE-ProRule" id="PRU00175"/>
    </source>
</evidence>
<evidence type="ECO:0000256" key="3">
    <source>
        <dbReference type="ARBA" id="ARBA00022679"/>
    </source>
</evidence>
<dbReference type="OMA" id="NINYHRS"/>
<dbReference type="GO" id="GO:0061630">
    <property type="term" value="F:ubiquitin protein ligase activity"/>
    <property type="evidence" value="ECO:0007669"/>
    <property type="project" value="UniProtKB-EC"/>
</dbReference>
<keyword evidence="6" id="KW-0862">Zinc</keyword>
<keyword evidence="4" id="KW-0479">Metal-binding</keyword>
<evidence type="ECO:0000259" key="11">
    <source>
        <dbReference type="PROSITE" id="PS50089"/>
    </source>
</evidence>
<dbReference type="PANTHER" id="PTHR46077:SF1">
    <property type="entry name" value="TOP1 BINDING ARGININE_SERINE RICH PROTEIN, E3 UBIQUITIN LIGASE"/>
    <property type="match status" value="1"/>
</dbReference>
<feature type="compositionally biased region" description="Pro residues" evidence="10">
    <location>
        <begin position="250"/>
        <end position="260"/>
    </location>
</feature>
<dbReference type="HOGENOM" id="CLU_685744_0_0_1"/>
<dbReference type="PROSITE" id="PS00518">
    <property type="entry name" value="ZF_RING_1"/>
    <property type="match status" value="1"/>
</dbReference>
<keyword evidence="5 9" id="KW-0863">Zinc-finger</keyword>
<reference evidence="12" key="2">
    <citation type="submission" date="2015-06" db="UniProtKB">
        <authorList>
            <consortium name="EnsemblMetazoa"/>
        </authorList>
    </citation>
    <scope>IDENTIFICATION</scope>
</reference>
<feature type="compositionally biased region" description="Polar residues" evidence="10">
    <location>
        <begin position="284"/>
        <end position="294"/>
    </location>
</feature>
<evidence type="ECO:0000256" key="6">
    <source>
        <dbReference type="ARBA" id="ARBA00022833"/>
    </source>
</evidence>
<accession>T1K9S6</accession>
<sequence>MSNSGNENESDNETTTVDNTDPDEGRPSSPESSSDDLLQVSINFDNLCSICLNEVSVTSYADGCLHKFCGRCIFEWARRSQLCPICRTFFANIITNVLSDTDYEVIPLEERRASVFNFIRDSWWTNNNRNQPSNRNIFAVRQFSRQPHNQRNQQPHPQMVQQPQTAYQEEQQEPQPRGQQSQPEMELTPVIRGMDNLYIENRRPRRPSACAPSPVAHPRIIWASNRYNRNPNRPPNNRQAPRHRSNPPSTSSPPPPPPPAHQSRGNSTHSYPTSRAPFPAPNPHLTSQTGSTFQNNNNNNAHHRRNQGQSNRSYNDRGHYRMVQSAYVPYVQQNYNNHNFNNNINYHRSRSIPNNIHSFPQRPLRPLVGVRQENISSSSSTTLNNNQNNTRPNHRFNNDEMN</sequence>
<dbReference type="InterPro" id="IPR013083">
    <property type="entry name" value="Znf_RING/FYVE/PHD"/>
</dbReference>
<evidence type="ECO:0000256" key="4">
    <source>
        <dbReference type="ARBA" id="ARBA00022723"/>
    </source>
</evidence>
<keyword evidence="8" id="KW-0804">Transcription</keyword>
<feature type="region of interest" description="Disordered" evidence="10">
    <location>
        <begin position="145"/>
        <end position="189"/>
    </location>
</feature>
<evidence type="ECO:0000313" key="13">
    <source>
        <dbReference type="Proteomes" id="UP000015104"/>
    </source>
</evidence>
<feature type="compositionally biased region" description="Polar residues" evidence="10">
    <location>
        <begin position="263"/>
        <end position="273"/>
    </location>
</feature>
<keyword evidence="7" id="KW-0805">Transcription regulation</keyword>
<dbReference type="SMART" id="SM00184">
    <property type="entry name" value="RING"/>
    <property type="match status" value="1"/>
</dbReference>
<dbReference type="InterPro" id="IPR018957">
    <property type="entry name" value="Znf_C3HC4_RING-type"/>
</dbReference>
<dbReference type="SUPFAM" id="SSF57850">
    <property type="entry name" value="RING/U-box"/>
    <property type="match status" value="1"/>
</dbReference>
<feature type="region of interest" description="Disordered" evidence="10">
    <location>
        <begin position="1"/>
        <end position="35"/>
    </location>
</feature>
<dbReference type="EMBL" id="CAEY01001893">
    <property type="status" value="NOT_ANNOTATED_CDS"/>
    <property type="molecule type" value="Genomic_DNA"/>
</dbReference>
<dbReference type="GO" id="GO:0008270">
    <property type="term" value="F:zinc ion binding"/>
    <property type="evidence" value="ECO:0007669"/>
    <property type="project" value="UniProtKB-KW"/>
</dbReference>
<reference evidence="13" key="1">
    <citation type="submission" date="2011-08" db="EMBL/GenBank/DDBJ databases">
        <authorList>
            <person name="Rombauts S."/>
        </authorList>
    </citation>
    <scope>NUCLEOTIDE SEQUENCE</scope>
    <source>
        <strain evidence="13">London</strain>
    </source>
</reference>
<dbReference type="Gene3D" id="3.30.40.10">
    <property type="entry name" value="Zinc/RING finger domain, C3HC4 (zinc finger)"/>
    <property type="match status" value="1"/>
</dbReference>
<dbReference type="PROSITE" id="PS50089">
    <property type="entry name" value="ZF_RING_2"/>
    <property type="match status" value="1"/>
</dbReference>
<evidence type="ECO:0000256" key="5">
    <source>
        <dbReference type="ARBA" id="ARBA00022771"/>
    </source>
</evidence>
<evidence type="ECO:0000256" key="1">
    <source>
        <dbReference type="ARBA" id="ARBA00000900"/>
    </source>
</evidence>
<feature type="region of interest" description="Disordered" evidence="10">
    <location>
        <begin position="375"/>
        <end position="402"/>
    </location>
</feature>
<gene>
    <name evidence="12" type="primary">107361520</name>
</gene>
<dbReference type="EC" id="2.3.2.27" evidence="2"/>
<name>T1K9S6_TETUR</name>
<dbReference type="GO" id="GO:0000209">
    <property type="term" value="P:protein polyubiquitination"/>
    <property type="evidence" value="ECO:0007669"/>
    <property type="project" value="TreeGrafter"/>
</dbReference>